<accession>A0ABX5Y3B2</accession>
<reference evidence="2 3" key="1">
    <citation type="submission" date="2019-02" db="EMBL/GenBank/DDBJ databases">
        <title>Deep-cultivation of Planctomycetes and their phenomic and genomic characterization uncovers novel biology.</title>
        <authorList>
            <person name="Wiegand S."/>
            <person name="Jogler M."/>
            <person name="Boedeker C."/>
            <person name="Pinto D."/>
            <person name="Vollmers J."/>
            <person name="Rivas-Marin E."/>
            <person name="Kohn T."/>
            <person name="Peeters S.H."/>
            <person name="Heuer A."/>
            <person name="Rast P."/>
            <person name="Oberbeckmann S."/>
            <person name="Bunk B."/>
            <person name="Jeske O."/>
            <person name="Meyerdierks A."/>
            <person name="Storesund J.E."/>
            <person name="Kallscheuer N."/>
            <person name="Luecker S."/>
            <person name="Lage O.M."/>
            <person name="Pohl T."/>
            <person name="Merkel B.J."/>
            <person name="Hornburger P."/>
            <person name="Mueller R.-W."/>
            <person name="Bruemmer F."/>
            <person name="Labrenz M."/>
            <person name="Spormann A.M."/>
            <person name="Op den Camp H."/>
            <person name="Overmann J."/>
            <person name="Amann R."/>
            <person name="Jetten M.S.M."/>
            <person name="Mascher T."/>
            <person name="Medema M.H."/>
            <person name="Devos D.P."/>
            <person name="Kaster A.-K."/>
            <person name="Ovreas L."/>
            <person name="Rohde M."/>
            <person name="Galperin M.Y."/>
            <person name="Jogler C."/>
        </authorList>
    </citation>
    <scope>NUCLEOTIDE SEQUENCE [LARGE SCALE GENOMIC DNA]</scope>
    <source>
        <strain evidence="2 3">TBK1r</strain>
    </source>
</reference>
<evidence type="ECO:0000313" key="2">
    <source>
        <dbReference type="EMBL" id="QDV88770.1"/>
    </source>
</evidence>
<feature type="signal peptide" evidence="1">
    <location>
        <begin position="1"/>
        <end position="24"/>
    </location>
</feature>
<evidence type="ECO:0000313" key="3">
    <source>
        <dbReference type="Proteomes" id="UP000318081"/>
    </source>
</evidence>
<protein>
    <submittedName>
        <fullName evidence="2">Uncharacterized protein</fullName>
    </submittedName>
</protein>
<feature type="chain" id="PRO_5046286328" evidence="1">
    <location>
        <begin position="25"/>
        <end position="196"/>
    </location>
</feature>
<dbReference type="EMBL" id="CP036432">
    <property type="protein sequence ID" value="QDV88770.1"/>
    <property type="molecule type" value="Genomic_DNA"/>
</dbReference>
<dbReference type="Proteomes" id="UP000318081">
    <property type="component" value="Chromosome"/>
</dbReference>
<sequence length="196" mass="22380">MHNFIVYSLLLLLSTTVLPSCLFAQTTQSPEEVQMIITGTGQRGKHLITQTLFLDCKDNTVLWQIRGDGTLPETSSGTLELESSRLERFIAQLKLDLDPDRLMPFHDEEHSCRYTFAVIRNHRLEWSGSIGEGDFQFGLKSSRIMTPVLHAIQTKRVIRGGFLYYYFLSDYSFKYRARGYLVDEKESTSSPAEIAA</sequence>
<proteinExistence type="predicted"/>
<name>A0ABX5Y3B2_9BACT</name>
<keyword evidence="1" id="KW-0732">Signal</keyword>
<gene>
    <name evidence="2" type="ORF">TBK1r_78050</name>
</gene>
<organism evidence="2 3">
    <name type="scientific">Stieleria magnilauensis</name>
    <dbReference type="NCBI Taxonomy" id="2527963"/>
    <lineage>
        <taxon>Bacteria</taxon>
        <taxon>Pseudomonadati</taxon>
        <taxon>Planctomycetota</taxon>
        <taxon>Planctomycetia</taxon>
        <taxon>Pirellulales</taxon>
        <taxon>Pirellulaceae</taxon>
        <taxon>Stieleria</taxon>
    </lineage>
</organism>
<dbReference type="RefSeq" id="WP_145221443.1">
    <property type="nucleotide sequence ID" value="NZ_CP036432.1"/>
</dbReference>
<keyword evidence="3" id="KW-1185">Reference proteome</keyword>
<evidence type="ECO:0000256" key="1">
    <source>
        <dbReference type="SAM" id="SignalP"/>
    </source>
</evidence>